<protein>
    <submittedName>
        <fullName evidence="3">Hydantoinase B/oxoprolinase family protein</fullName>
    </submittedName>
</protein>
<evidence type="ECO:0000313" key="4">
    <source>
        <dbReference type="Proteomes" id="UP001595846"/>
    </source>
</evidence>
<dbReference type="AlphaFoldDB" id="A0ABD5NSQ3"/>
<dbReference type="EMBL" id="JBHSAQ010000013">
    <property type="protein sequence ID" value="MFC3959770.1"/>
    <property type="molecule type" value="Genomic_DNA"/>
</dbReference>
<feature type="compositionally biased region" description="Gly residues" evidence="1">
    <location>
        <begin position="612"/>
        <end position="625"/>
    </location>
</feature>
<keyword evidence="4" id="KW-1185">Reference proteome</keyword>
<feature type="compositionally biased region" description="Polar residues" evidence="1">
    <location>
        <begin position="498"/>
        <end position="514"/>
    </location>
</feature>
<dbReference type="PANTHER" id="PTHR11365:SF23">
    <property type="entry name" value="HYPOTHETICAL 5-OXOPROLINASE (EUROFUNG)-RELATED"/>
    <property type="match status" value="1"/>
</dbReference>
<dbReference type="GeneID" id="73902396"/>
<accession>A0ABD5NSQ3</accession>
<dbReference type="RefSeq" id="WP_256533284.1">
    <property type="nucleotide sequence ID" value="NZ_CP101824.1"/>
</dbReference>
<feature type="domain" description="Hydantoinase B/oxoprolinase" evidence="2">
    <location>
        <begin position="6"/>
        <end position="523"/>
    </location>
</feature>
<feature type="compositionally biased region" description="Basic and acidic residues" evidence="1">
    <location>
        <begin position="555"/>
        <end position="582"/>
    </location>
</feature>
<gene>
    <name evidence="3" type="ORF">ACFOUR_15515</name>
</gene>
<comment type="caution">
    <text evidence="3">The sequence shown here is derived from an EMBL/GenBank/DDBJ whole genome shotgun (WGS) entry which is preliminary data.</text>
</comment>
<feature type="compositionally biased region" description="Low complexity" evidence="1">
    <location>
        <begin position="587"/>
        <end position="608"/>
    </location>
</feature>
<organism evidence="3 4">
    <name type="scientific">Halovivax cerinus</name>
    <dbReference type="NCBI Taxonomy" id="1487865"/>
    <lineage>
        <taxon>Archaea</taxon>
        <taxon>Methanobacteriati</taxon>
        <taxon>Methanobacteriota</taxon>
        <taxon>Stenosarchaea group</taxon>
        <taxon>Halobacteria</taxon>
        <taxon>Halobacteriales</taxon>
        <taxon>Natrialbaceae</taxon>
        <taxon>Halovivax</taxon>
    </lineage>
</organism>
<sequence>MVSGDKLEIFRHQLQGIVEEMGVTLERTAYSTNIKIRQDYSCALFDAECRHIGQFTAAPSQVAALRYATPAIVEDRGSDIAPGDGFLLNDPSQGGAVHLPDIMLISPVFSGDELIGFVGNDAHHVDIGGEVPGGIPADSTSLYGEGVIIPGIRAVSDWEYDDEILRFLTRNVRGSEMRVGDYQAQLGANRIGARRYEELRETYDDRSISEHVDALLDYTERRVRTEIERLPDGRYTAVDRLDGDGIADEPIPVRLATVVEGDEISFDFTGTGDQNEGPLNSNPSTIFAAVMMAIRSLFVEDLPQNEGFYRPFDLVTPEGTMVNPDENAPIAATGEIAGRVPDLVIKSLAEAIPDRVIAATKGTVVNVAYGGTDPRDDDEYVYYETFAGGYGGRPTKDGMDAVQPHLQNTANSPIEEIEGEIPLYVRKYALRQDSEGAGRFRGGLGVRRDMEFYDHDASVTVLSDRSKFPPWGLFGGRSGATARYVVDPETDNERDVGSKSTTRLNPGQVVSVQTPGGGGYGDPLERDPERVLRDVIDGKISETKAQDVYGVAVDPEDRTVDRDETDRLRRTRRAGEQSRTDDSAVNSVATVDESSVDSTSTSDDSSTVGTGPASGRGHSAGGDGS</sequence>
<dbReference type="InterPro" id="IPR003692">
    <property type="entry name" value="Hydantoinase_B"/>
</dbReference>
<dbReference type="Pfam" id="PF02538">
    <property type="entry name" value="Hydantoinase_B"/>
    <property type="match status" value="1"/>
</dbReference>
<name>A0ABD5NSQ3_9EURY</name>
<evidence type="ECO:0000256" key="1">
    <source>
        <dbReference type="SAM" id="MobiDB-lite"/>
    </source>
</evidence>
<evidence type="ECO:0000259" key="2">
    <source>
        <dbReference type="Pfam" id="PF02538"/>
    </source>
</evidence>
<feature type="region of interest" description="Disordered" evidence="1">
    <location>
        <begin position="552"/>
        <end position="625"/>
    </location>
</feature>
<dbReference type="PANTHER" id="PTHR11365">
    <property type="entry name" value="5-OXOPROLINASE RELATED"/>
    <property type="match status" value="1"/>
</dbReference>
<dbReference type="Proteomes" id="UP001595846">
    <property type="component" value="Unassembled WGS sequence"/>
</dbReference>
<feature type="region of interest" description="Disordered" evidence="1">
    <location>
        <begin position="487"/>
        <end position="528"/>
    </location>
</feature>
<reference evidence="3 4" key="1">
    <citation type="journal article" date="2019" name="Int. J. Syst. Evol. Microbiol.">
        <title>The Global Catalogue of Microorganisms (GCM) 10K type strain sequencing project: providing services to taxonomists for standard genome sequencing and annotation.</title>
        <authorList>
            <consortium name="The Broad Institute Genomics Platform"/>
            <consortium name="The Broad Institute Genome Sequencing Center for Infectious Disease"/>
            <person name="Wu L."/>
            <person name="Ma J."/>
        </authorList>
    </citation>
    <scope>NUCLEOTIDE SEQUENCE [LARGE SCALE GENOMIC DNA]</scope>
    <source>
        <strain evidence="3 4">IBRC-M 10256</strain>
    </source>
</reference>
<evidence type="ECO:0000313" key="3">
    <source>
        <dbReference type="EMBL" id="MFC3959770.1"/>
    </source>
</evidence>
<dbReference type="InterPro" id="IPR045079">
    <property type="entry name" value="Oxoprolinase-like"/>
</dbReference>
<proteinExistence type="predicted"/>